<name>A0AA95EZP7_9BACL</name>
<reference evidence="2" key="1">
    <citation type="submission" date="2023-03" db="EMBL/GenBank/DDBJ databases">
        <title>Andean soil-derived lignocellulolytic bacterial consortium as a source of novel taxa and putative plastic-active enzymes.</title>
        <authorList>
            <person name="Diaz-Garcia L."/>
            <person name="Chuvochina M."/>
            <person name="Feuerriegel G."/>
            <person name="Bunk B."/>
            <person name="Sproer C."/>
            <person name="Streit W.R."/>
            <person name="Rodriguez L.M."/>
            <person name="Overmann J."/>
            <person name="Jimenez D.J."/>
        </authorList>
    </citation>
    <scope>NUCLEOTIDE SEQUENCE</scope>
    <source>
        <strain evidence="2">MAG 2441</strain>
    </source>
</reference>
<dbReference type="EMBL" id="CP119317">
    <property type="protein sequence ID" value="WEK54213.1"/>
    <property type="molecule type" value="Genomic_DNA"/>
</dbReference>
<dbReference type="Gene3D" id="2.40.128.690">
    <property type="entry name" value="YycH protein, domain 3-like"/>
    <property type="match status" value="1"/>
</dbReference>
<accession>A0AA95EZP7</accession>
<organism evidence="2 3">
    <name type="scientific">Candidatus Cohnella colombiensis</name>
    <dbReference type="NCBI Taxonomy" id="3121368"/>
    <lineage>
        <taxon>Bacteria</taxon>
        <taxon>Bacillati</taxon>
        <taxon>Bacillota</taxon>
        <taxon>Bacilli</taxon>
        <taxon>Bacillales</taxon>
        <taxon>Paenibacillaceae</taxon>
        <taxon>Cohnella</taxon>
    </lineage>
</organism>
<gene>
    <name evidence="2" type="primary">yycI</name>
    <name evidence="2" type="ORF">P0Y55_16895</name>
</gene>
<evidence type="ECO:0000313" key="2">
    <source>
        <dbReference type="EMBL" id="WEK54213.1"/>
    </source>
</evidence>
<evidence type="ECO:0000313" key="3">
    <source>
        <dbReference type="Proteomes" id="UP001178662"/>
    </source>
</evidence>
<dbReference type="GO" id="GO:0016020">
    <property type="term" value="C:membrane"/>
    <property type="evidence" value="ECO:0007669"/>
    <property type="project" value="InterPro"/>
</dbReference>
<feature type="domain" description="Regulatory protein YycH-like" evidence="1">
    <location>
        <begin position="104"/>
        <end position="238"/>
    </location>
</feature>
<keyword evidence="3" id="KW-1185">Reference proteome</keyword>
<proteinExistence type="predicted"/>
<dbReference type="Pfam" id="PF09648">
    <property type="entry name" value="YycI"/>
    <property type="match status" value="1"/>
</dbReference>
<evidence type="ECO:0000259" key="1">
    <source>
        <dbReference type="Pfam" id="PF09648"/>
    </source>
</evidence>
<dbReference type="Proteomes" id="UP001178662">
    <property type="component" value="Chromosome"/>
</dbReference>
<sequence length="253" mass="29290">MDWRRAKSVLIIAFLMLNVLLGYQLWTEWRERLNTTADWTSLPPETQQVMREKNIKFKVEAKIPTETPLMRELTYTFNKRVGLTAEERIVLDPAPETRIVYFEQELADSLGDVIPDLSAYTFDDPSSREGVFVFNRMIYGFPIFKIHLEFYYSEQRIRTYSQDLIDIQPSLTESEQKVLPASKAIASLIERNLPADSTIKEIRLGYYGEIFDVTDRQVVAPSWRVLLENGEVYYVNAISAEVATEKVDVQANS</sequence>
<protein>
    <submittedName>
        <fullName evidence="2">Two-component system regulatory protein YycI</fullName>
    </submittedName>
</protein>
<dbReference type="AlphaFoldDB" id="A0AA95EZP7"/>
<dbReference type="InterPro" id="IPR018604">
    <property type="entry name" value="YycI-like"/>
</dbReference>